<organism evidence="1">
    <name type="scientific">Anguilla anguilla</name>
    <name type="common">European freshwater eel</name>
    <name type="synonym">Muraena anguilla</name>
    <dbReference type="NCBI Taxonomy" id="7936"/>
    <lineage>
        <taxon>Eukaryota</taxon>
        <taxon>Metazoa</taxon>
        <taxon>Chordata</taxon>
        <taxon>Craniata</taxon>
        <taxon>Vertebrata</taxon>
        <taxon>Euteleostomi</taxon>
        <taxon>Actinopterygii</taxon>
        <taxon>Neopterygii</taxon>
        <taxon>Teleostei</taxon>
        <taxon>Anguilliformes</taxon>
        <taxon>Anguillidae</taxon>
        <taxon>Anguilla</taxon>
    </lineage>
</organism>
<evidence type="ECO:0000313" key="1">
    <source>
        <dbReference type="EMBL" id="JAH07747.1"/>
    </source>
</evidence>
<name>A0A0E9PU16_ANGAN</name>
<proteinExistence type="predicted"/>
<sequence length="29" mass="3319">MLSKRFVFTYTVIMGFYPSGSRVAGYLNL</sequence>
<accession>A0A0E9PU16</accession>
<protein>
    <submittedName>
        <fullName evidence="1">Uncharacterized protein</fullName>
    </submittedName>
</protein>
<reference evidence="1" key="1">
    <citation type="submission" date="2014-11" db="EMBL/GenBank/DDBJ databases">
        <authorList>
            <person name="Amaro Gonzalez C."/>
        </authorList>
    </citation>
    <scope>NUCLEOTIDE SEQUENCE</scope>
</reference>
<reference evidence="1" key="2">
    <citation type="journal article" date="2015" name="Fish Shellfish Immunol.">
        <title>Early steps in the European eel (Anguilla anguilla)-Vibrio vulnificus interaction in the gills: Role of the RtxA13 toxin.</title>
        <authorList>
            <person name="Callol A."/>
            <person name="Pajuelo D."/>
            <person name="Ebbesson L."/>
            <person name="Teles M."/>
            <person name="MacKenzie S."/>
            <person name="Amaro C."/>
        </authorList>
    </citation>
    <scope>NUCLEOTIDE SEQUENCE</scope>
</reference>
<dbReference type="AlphaFoldDB" id="A0A0E9PU16"/>
<dbReference type="EMBL" id="GBXM01100830">
    <property type="protein sequence ID" value="JAH07747.1"/>
    <property type="molecule type" value="Transcribed_RNA"/>
</dbReference>